<protein>
    <submittedName>
        <fullName evidence="2">Multifunctional conjugation protein TraI</fullName>
    </submittedName>
</protein>
<keyword evidence="2" id="KW-0614">Plasmid</keyword>
<name>A0A2P1BN58_KLEPN</name>
<evidence type="ECO:0000313" key="2">
    <source>
        <dbReference type="EMBL" id="AVI43184.1"/>
    </source>
</evidence>
<sequence length="91" mass="10232">MLPAGMNEDGVIEDMQAYDARLADEQTQRDMQRREEVNINHSHRHDEQDDVEIGELLMMSIGSVKSAGSAGNYYTDKDNYYVIGHGRTLAG</sequence>
<proteinExistence type="predicted"/>
<dbReference type="AlphaFoldDB" id="A0A2P1BN58"/>
<feature type="compositionally biased region" description="Basic and acidic residues" evidence="1">
    <location>
        <begin position="25"/>
        <end position="38"/>
    </location>
</feature>
<evidence type="ECO:0000256" key="1">
    <source>
        <dbReference type="SAM" id="MobiDB-lite"/>
    </source>
</evidence>
<gene>
    <name evidence="2" type="primary">traI_1</name>
</gene>
<reference evidence="2" key="1">
    <citation type="submission" date="2017-12" db="EMBL/GenBank/DDBJ databases">
        <title>Insights into the successfully spreading KPC-encoding IncII plasmids.</title>
        <authorList>
            <person name="Brandt C."/>
            <person name="Pletz M.W."/>
            <person name="Makarewicz O."/>
        </authorList>
    </citation>
    <scope>NUCLEOTIDE SEQUENCE</scope>
    <source>
        <strain evidence="2">UR15381</strain>
        <plasmid evidence="2">pUJ-1KPC</plasmid>
    </source>
</reference>
<accession>A0A2P1BN58</accession>
<geneLocation type="plasmid" evidence="2">
    <name>pUJ-1KPC</name>
</geneLocation>
<dbReference type="EMBL" id="MG700548">
    <property type="protein sequence ID" value="AVI43184.1"/>
    <property type="molecule type" value="Genomic_DNA"/>
</dbReference>
<feature type="region of interest" description="Disordered" evidence="1">
    <location>
        <begin position="25"/>
        <end position="51"/>
    </location>
</feature>
<organism evidence="2">
    <name type="scientific">Klebsiella pneumoniae</name>
    <dbReference type="NCBI Taxonomy" id="573"/>
    <lineage>
        <taxon>Bacteria</taxon>
        <taxon>Pseudomonadati</taxon>
        <taxon>Pseudomonadota</taxon>
        <taxon>Gammaproteobacteria</taxon>
        <taxon>Enterobacterales</taxon>
        <taxon>Enterobacteriaceae</taxon>
        <taxon>Klebsiella/Raoultella group</taxon>
        <taxon>Klebsiella</taxon>
        <taxon>Klebsiella pneumoniae complex</taxon>
    </lineage>
</organism>